<accession>A0ABP0EL09</accession>
<dbReference type="PANTHER" id="PTHR11142:SF4">
    <property type="entry name" value="PSEUDOURIDYLATE SYNTHASE 1 HOMOLOG"/>
    <property type="match status" value="1"/>
</dbReference>
<dbReference type="Gene3D" id="3.30.70.580">
    <property type="entry name" value="Pseudouridine synthase I, catalytic domain, N-terminal subdomain"/>
    <property type="match status" value="1"/>
</dbReference>
<feature type="region of interest" description="Disordered" evidence="4">
    <location>
        <begin position="541"/>
        <end position="560"/>
    </location>
</feature>
<evidence type="ECO:0000313" key="7">
    <source>
        <dbReference type="Proteomes" id="UP001497600"/>
    </source>
</evidence>
<feature type="region of interest" description="Disordered" evidence="4">
    <location>
        <begin position="17"/>
        <end position="68"/>
    </location>
</feature>
<organism evidence="6 7">
    <name type="scientific">[Candida] anglica</name>
    <dbReference type="NCBI Taxonomy" id="148631"/>
    <lineage>
        <taxon>Eukaryota</taxon>
        <taxon>Fungi</taxon>
        <taxon>Dikarya</taxon>
        <taxon>Ascomycota</taxon>
        <taxon>Saccharomycotina</taxon>
        <taxon>Pichiomycetes</taxon>
        <taxon>Debaryomycetaceae</taxon>
        <taxon>Kurtzmaniella</taxon>
    </lineage>
</organism>
<evidence type="ECO:0000313" key="6">
    <source>
        <dbReference type="EMBL" id="CAK7914899.1"/>
    </source>
</evidence>
<name>A0ABP0EL09_9ASCO</name>
<keyword evidence="7" id="KW-1185">Reference proteome</keyword>
<gene>
    <name evidence="6" type="primary">PUS1</name>
    <name evidence="6" type="ORF">CAAN4_F18558</name>
</gene>
<dbReference type="Pfam" id="PF01416">
    <property type="entry name" value="PseudoU_synth_1"/>
    <property type="match status" value="1"/>
</dbReference>
<keyword evidence="3" id="KW-0413">Isomerase</keyword>
<dbReference type="InterPro" id="IPR020094">
    <property type="entry name" value="TruA/RsuA/RluB/E/F_N"/>
</dbReference>
<dbReference type="NCBIfam" id="TIGR00071">
    <property type="entry name" value="hisT_truA"/>
    <property type="match status" value="1"/>
</dbReference>
<dbReference type="InterPro" id="IPR041708">
    <property type="entry name" value="PUS1/PUS2-like"/>
</dbReference>
<protein>
    <submittedName>
        <fullName evidence="6">tRNA pseudouridine synthase 1</fullName>
    </submittedName>
</protein>
<reference evidence="6 7" key="1">
    <citation type="submission" date="2024-01" db="EMBL/GenBank/DDBJ databases">
        <authorList>
            <consortium name="Genoscope - CEA"/>
            <person name="William W."/>
        </authorList>
    </citation>
    <scope>NUCLEOTIDE SEQUENCE [LARGE SCALE GENOMIC DNA]</scope>
    <source>
        <strain evidence="6 7">29B2s-10</strain>
    </source>
</reference>
<evidence type="ECO:0000256" key="4">
    <source>
        <dbReference type="SAM" id="MobiDB-lite"/>
    </source>
</evidence>
<feature type="domain" description="Pseudouridine synthase I TruA alpha/beta" evidence="5">
    <location>
        <begin position="351"/>
        <end position="456"/>
    </location>
</feature>
<evidence type="ECO:0000259" key="5">
    <source>
        <dbReference type="Pfam" id="PF01416"/>
    </source>
</evidence>
<dbReference type="SUPFAM" id="SSF55120">
    <property type="entry name" value="Pseudouridine synthase"/>
    <property type="match status" value="1"/>
</dbReference>
<sequence length="560" mass="63467">MSDLIKDEKVVEAPVEAVVSVEENKTSTTEQDDTVDEKSYKRGQQNKWTRARTGDNRDGDNKRPRKTWEREHKVQEFTPRVDENGNPLPRSERRPKKKVACMIGYCGTGYNGMQIQNNPDVHTIEGDLFKAFAKAGAISPENADDLKKSGFMRAARTDKGVHAAGNVISCKLIIEDEDILEKINAELPDQIKVWGIERTNKSFDCRKMCSSRIYEYLLPTYTLLPPKPKTILAEMVNKASVEHPDVIRDDKEGAQWWEETRQALLDSGISEEDLLKAQAVLESQNPNNNLDADGKVIERPELEGVESVKTYDSDGNITEIGKLIKSIKSVENKRRRAYHTSTERLNLFREAMKQYEGSHNFHNFTLGKTFKDPSARRYMKLTTVSDPFVIEGTEWVSIKIHGQSFMLHQIRKMIAMAVLVVRTGCPLTRISDAFGPTKINIPKAPALGLLLEAPVYEGYNGQLEKFGYSPIDFSKYQKEMDAFKMKYIYDKIYGEEVKENVFYGFFAFIDTFKGNGDTKEGRHIFDFLGAVFESASKKDPAEIAASKEDPVVAKPQDNVD</sequence>
<evidence type="ECO:0000256" key="2">
    <source>
        <dbReference type="ARBA" id="ARBA00022694"/>
    </source>
</evidence>
<dbReference type="Gene3D" id="3.30.70.660">
    <property type="entry name" value="Pseudouridine synthase I, catalytic domain, C-terminal subdomain"/>
    <property type="match status" value="1"/>
</dbReference>
<dbReference type="InterPro" id="IPR020097">
    <property type="entry name" value="PsdUridine_synth_TruA_a/b_dom"/>
</dbReference>
<feature type="compositionally biased region" description="Basic and acidic residues" evidence="4">
    <location>
        <begin position="52"/>
        <end position="68"/>
    </location>
</feature>
<dbReference type="EMBL" id="OZ004258">
    <property type="protein sequence ID" value="CAK7914899.1"/>
    <property type="molecule type" value="Genomic_DNA"/>
</dbReference>
<dbReference type="CDD" id="cd02568">
    <property type="entry name" value="PseudoU_synth_PUS1_PUS2"/>
    <property type="match status" value="1"/>
</dbReference>
<proteinExistence type="inferred from homology"/>
<evidence type="ECO:0000256" key="1">
    <source>
        <dbReference type="ARBA" id="ARBA00009375"/>
    </source>
</evidence>
<dbReference type="InterPro" id="IPR020095">
    <property type="entry name" value="PsdUridine_synth_TruA_C"/>
</dbReference>
<evidence type="ECO:0000256" key="3">
    <source>
        <dbReference type="ARBA" id="ARBA00023235"/>
    </source>
</evidence>
<dbReference type="InterPro" id="IPR001406">
    <property type="entry name" value="PsdUridine_synth_TruA"/>
</dbReference>
<dbReference type="InterPro" id="IPR020103">
    <property type="entry name" value="PsdUridine_synth_cat_dom_sf"/>
</dbReference>
<keyword evidence="2" id="KW-0819">tRNA processing</keyword>
<feature type="compositionally biased region" description="Basic and acidic residues" evidence="4">
    <location>
        <begin position="541"/>
        <end position="551"/>
    </location>
</feature>
<dbReference type="PANTHER" id="PTHR11142">
    <property type="entry name" value="PSEUDOURIDYLATE SYNTHASE"/>
    <property type="match status" value="1"/>
</dbReference>
<dbReference type="Proteomes" id="UP001497600">
    <property type="component" value="Chromosome F"/>
</dbReference>
<comment type="similarity">
    <text evidence="1">Belongs to the tRNA pseudouridine synthase TruA family.</text>
</comment>